<organism evidence="2 3">
    <name type="scientific">Candidatus Falkowbacteria bacterium CG10_big_fil_rev_8_21_14_0_10_37_14</name>
    <dbReference type="NCBI Taxonomy" id="1974561"/>
    <lineage>
        <taxon>Bacteria</taxon>
        <taxon>Candidatus Falkowiibacteriota</taxon>
    </lineage>
</organism>
<dbReference type="PROSITE" id="PS51257">
    <property type="entry name" value="PROKAR_LIPOPROTEIN"/>
    <property type="match status" value="1"/>
</dbReference>
<dbReference type="InterPro" id="IPR005297">
    <property type="entry name" value="Lipoprotein_repeat"/>
</dbReference>
<evidence type="ECO:0000313" key="2">
    <source>
        <dbReference type="EMBL" id="PIT95847.1"/>
    </source>
</evidence>
<keyword evidence="1" id="KW-0472">Membrane</keyword>
<sequence length="161" mass="18034">MGKKNHFKKINTVIACLFVAVVATACALWFYILQESDRFIADKVIVEGPRPTEAVTIRRDARNKEYLSDVNGLTLYYYAKDTIGETKCDEACLAKWPALKISGQRVLSKDDLPGALSFIVWSDNSRQVTYKGLPLYYFMGDVEPGDMNGDKVGGVWSVVRP</sequence>
<dbReference type="PANTHER" id="PTHR39335:SF1">
    <property type="entry name" value="BLL4220 PROTEIN"/>
    <property type="match status" value="1"/>
</dbReference>
<dbReference type="Proteomes" id="UP000228533">
    <property type="component" value="Unassembled WGS sequence"/>
</dbReference>
<accession>A0A2M6WSR6</accession>
<keyword evidence="1" id="KW-0812">Transmembrane</keyword>
<name>A0A2M6WSR6_9BACT</name>
<dbReference type="PANTHER" id="PTHR39335">
    <property type="entry name" value="BLL4220 PROTEIN"/>
    <property type="match status" value="1"/>
</dbReference>
<dbReference type="Pfam" id="PF03640">
    <property type="entry name" value="Lipoprotein_15"/>
    <property type="match status" value="2"/>
</dbReference>
<dbReference type="AlphaFoldDB" id="A0A2M6WSR6"/>
<feature type="transmembrane region" description="Helical" evidence="1">
    <location>
        <begin position="12"/>
        <end position="32"/>
    </location>
</feature>
<evidence type="ECO:0000313" key="3">
    <source>
        <dbReference type="Proteomes" id="UP000228533"/>
    </source>
</evidence>
<keyword evidence="1" id="KW-1133">Transmembrane helix</keyword>
<dbReference type="GO" id="GO:0043448">
    <property type="term" value="P:alkane catabolic process"/>
    <property type="evidence" value="ECO:0007669"/>
    <property type="project" value="TreeGrafter"/>
</dbReference>
<protein>
    <submittedName>
        <fullName evidence="2">Uncharacterized protein</fullName>
    </submittedName>
</protein>
<evidence type="ECO:0000256" key="1">
    <source>
        <dbReference type="SAM" id="Phobius"/>
    </source>
</evidence>
<reference evidence="3" key="1">
    <citation type="submission" date="2017-09" db="EMBL/GenBank/DDBJ databases">
        <title>Depth-based differentiation of microbial function through sediment-hosted aquifers and enrichment of novel symbionts in the deep terrestrial subsurface.</title>
        <authorList>
            <person name="Probst A.J."/>
            <person name="Ladd B."/>
            <person name="Jarett J.K."/>
            <person name="Geller-Mcgrath D.E."/>
            <person name="Sieber C.M.K."/>
            <person name="Emerson J.B."/>
            <person name="Anantharaman K."/>
            <person name="Thomas B.C."/>
            <person name="Malmstrom R."/>
            <person name="Stieglmeier M."/>
            <person name="Klingl A."/>
            <person name="Woyke T."/>
            <person name="Ryan C.M."/>
            <person name="Banfield J.F."/>
        </authorList>
    </citation>
    <scope>NUCLEOTIDE SEQUENCE [LARGE SCALE GENOMIC DNA]</scope>
</reference>
<gene>
    <name evidence="2" type="ORF">COT94_03655</name>
</gene>
<proteinExistence type="predicted"/>
<comment type="caution">
    <text evidence="2">The sequence shown here is derived from an EMBL/GenBank/DDBJ whole genome shotgun (WGS) entry which is preliminary data.</text>
</comment>
<dbReference type="EMBL" id="PFAM01000022">
    <property type="protein sequence ID" value="PIT95847.1"/>
    <property type="molecule type" value="Genomic_DNA"/>
</dbReference>